<dbReference type="EMBL" id="JAULSU010000006">
    <property type="protein sequence ID" value="KAK0614298.1"/>
    <property type="molecule type" value="Genomic_DNA"/>
</dbReference>
<gene>
    <name evidence="2" type="ORF">B0T14DRAFT_528215</name>
</gene>
<organism evidence="2 3">
    <name type="scientific">Immersiella caudata</name>
    <dbReference type="NCBI Taxonomy" id="314043"/>
    <lineage>
        <taxon>Eukaryota</taxon>
        <taxon>Fungi</taxon>
        <taxon>Dikarya</taxon>
        <taxon>Ascomycota</taxon>
        <taxon>Pezizomycotina</taxon>
        <taxon>Sordariomycetes</taxon>
        <taxon>Sordariomycetidae</taxon>
        <taxon>Sordariales</taxon>
        <taxon>Lasiosphaeriaceae</taxon>
        <taxon>Immersiella</taxon>
    </lineage>
</organism>
<keyword evidence="3" id="KW-1185">Reference proteome</keyword>
<feature type="compositionally biased region" description="Polar residues" evidence="1">
    <location>
        <begin position="29"/>
        <end position="44"/>
    </location>
</feature>
<proteinExistence type="predicted"/>
<protein>
    <submittedName>
        <fullName evidence="2">Uncharacterized protein</fullName>
    </submittedName>
</protein>
<evidence type="ECO:0000256" key="1">
    <source>
        <dbReference type="SAM" id="MobiDB-lite"/>
    </source>
</evidence>
<evidence type="ECO:0000313" key="2">
    <source>
        <dbReference type="EMBL" id="KAK0614298.1"/>
    </source>
</evidence>
<comment type="caution">
    <text evidence="2">The sequence shown here is derived from an EMBL/GenBank/DDBJ whole genome shotgun (WGS) entry which is preliminary data.</text>
</comment>
<evidence type="ECO:0000313" key="3">
    <source>
        <dbReference type="Proteomes" id="UP001175000"/>
    </source>
</evidence>
<dbReference type="AlphaFoldDB" id="A0AA39WF83"/>
<dbReference type="Proteomes" id="UP001175000">
    <property type="component" value="Unassembled WGS sequence"/>
</dbReference>
<sequence length="113" mass="12285">MFFAPFAPPIGSSKWRLAALAGVCTCQASFTPNSKGRLSTQNPKRPTPRLPALWVPPTTKTRTQVTNVDPLYHAPTIKPACPPPHNLDIHELLSPFQQQAVSRFSPASSIGRA</sequence>
<accession>A0AA39WF83</accession>
<feature type="region of interest" description="Disordered" evidence="1">
    <location>
        <begin position="29"/>
        <end position="55"/>
    </location>
</feature>
<name>A0AA39WF83_9PEZI</name>
<reference evidence="2" key="1">
    <citation type="submission" date="2023-06" db="EMBL/GenBank/DDBJ databases">
        <title>Genome-scale phylogeny and comparative genomics of the fungal order Sordariales.</title>
        <authorList>
            <consortium name="Lawrence Berkeley National Laboratory"/>
            <person name="Hensen N."/>
            <person name="Bonometti L."/>
            <person name="Westerberg I."/>
            <person name="Brannstrom I.O."/>
            <person name="Guillou S."/>
            <person name="Cros-Aarteil S."/>
            <person name="Calhoun S."/>
            <person name="Haridas S."/>
            <person name="Kuo A."/>
            <person name="Mondo S."/>
            <person name="Pangilinan J."/>
            <person name="Riley R."/>
            <person name="Labutti K."/>
            <person name="Andreopoulos B."/>
            <person name="Lipzen A."/>
            <person name="Chen C."/>
            <person name="Yanf M."/>
            <person name="Daum C."/>
            <person name="Ng V."/>
            <person name="Clum A."/>
            <person name="Steindorff A."/>
            <person name="Ohm R."/>
            <person name="Martin F."/>
            <person name="Silar P."/>
            <person name="Natvig D."/>
            <person name="Lalanne C."/>
            <person name="Gautier V."/>
            <person name="Ament-Velasquez S.L."/>
            <person name="Kruys A."/>
            <person name="Hutchinson M.I."/>
            <person name="Powell A.J."/>
            <person name="Barry K."/>
            <person name="Miller A.N."/>
            <person name="Grigoriev I.V."/>
            <person name="Debuchy R."/>
            <person name="Gladieux P."/>
            <person name="Thoren M.H."/>
            <person name="Johannesson H."/>
        </authorList>
    </citation>
    <scope>NUCLEOTIDE SEQUENCE</scope>
    <source>
        <strain evidence="2">CBS 606.72</strain>
    </source>
</reference>